<name>A0A928Z2A8_9CYAN</name>
<sequence length="937" mass="103480">MSPSPEFHRHNFARQNLQGQSFRGQDLTGADFTGANIRSSDFSEAILVGADFRQAKVGLSRRWMLLTLSAIILLAGVAGAGCGVAGVISMRLLHPIYLAQQSPLPGIATLLVLPAFMTGLVRWGLTGKLVTLSASVAGLLIIAQAILWATLGGDGLNIGQETAWRLAGAWAWALVGVVFGGLVITTSELLWPRHSRLLIGAWMSGLSLALIASWELGKKNAQIGSTVVSGLDAWPWMLLCALLLGGLSVYVGSRTRQEDDRFKAINHAAIFLCAIGGTKFRTADLTAANFQQVNLAQTDFSQAQLTRTNFHLAQKVNQARLEGTILQQPAIRKLVTTHRGERQNYRNHNLQGAYLANAALADADFTDANLQAADLSGADLNRANLTRVQLLDADLRSTHLTAACLEAWNINQTSQLSDIQCDFIYRLNHQQERAPSSGIFNPGEFTKLFQQTIDTVDLIIRNGVDWPSFNRTLQQLQIEQGDTELTVQSIEHKGDGLMVIKVAVAPETNKQQLDASFQATYATMRQALEAKHRAELAAKDAQIDLHRAHQQDLKQITQLLAASSSPASQTKPQPRPHCVMLKIGSGSLTDGFPVTLQISREGASPTIEITGSLPAAPALQQAYQTWATAYHQSLQANYRIHIPDTQITNISRQAFWQDCEAAAATLITEVNQWLNHKTFRPLKERLLEQLTPNDVIRFLVQTDDQQLRHLPLQTWDWFDRYPQAELALSTPSYQRIDPPQRDDSSMHILAILGDDQGIDVAQDRALLEQLPNATVQFLVKPDRQSLNDSLWEQHWDILFFAGHSRSQPPIDNTECGYLQINPQAQLSISQLRHGLRKAIAQGLQLAVFNSCDGLGIAANLADLDLPQMIVMREPVADLVAQDFLKHFLVDFADGKPLYQAVRSAREKLQGLEDRFPCASWLPVIYQNPAVATYSWNN</sequence>
<dbReference type="EMBL" id="JADEXQ010000001">
    <property type="protein sequence ID" value="MBE9028205.1"/>
    <property type="molecule type" value="Genomic_DNA"/>
</dbReference>
<dbReference type="Pfam" id="PF00805">
    <property type="entry name" value="Pentapeptide"/>
    <property type="match status" value="3"/>
</dbReference>
<dbReference type="InterPro" id="IPR001646">
    <property type="entry name" value="5peptide_repeat"/>
</dbReference>
<feature type="domain" description="CHAT" evidence="2">
    <location>
        <begin position="760"/>
        <end position="912"/>
    </location>
</feature>
<proteinExistence type="predicted"/>
<dbReference type="AlphaFoldDB" id="A0A928Z2A8"/>
<dbReference type="PANTHER" id="PTHR14136:SF17">
    <property type="entry name" value="BTB_POZ DOMAIN-CONTAINING PROTEIN KCTD9"/>
    <property type="match status" value="1"/>
</dbReference>
<feature type="transmembrane region" description="Helical" evidence="1">
    <location>
        <begin position="197"/>
        <end position="214"/>
    </location>
</feature>
<evidence type="ECO:0000259" key="2">
    <source>
        <dbReference type="Pfam" id="PF12770"/>
    </source>
</evidence>
<dbReference type="RefSeq" id="WP_264323023.1">
    <property type="nucleotide sequence ID" value="NZ_JADEXQ010000001.1"/>
</dbReference>
<dbReference type="Gene3D" id="2.160.20.80">
    <property type="entry name" value="E3 ubiquitin-protein ligase SopA"/>
    <property type="match status" value="3"/>
</dbReference>
<reference evidence="3" key="1">
    <citation type="submission" date="2020-10" db="EMBL/GenBank/DDBJ databases">
        <authorList>
            <person name="Castelo-Branco R."/>
            <person name="Eusebio N."/>
            <person name="Adriana R."/>
            <person name="Vieira A."/>
            <person name="Brugerolle De Fraissinette N."/>
            <person name="Rezende De Castro R."/>
            <person name="Schneider M.P."/>
            <person name="Vasconcelos V."/>
            <person name="Leao P.N."/>
        </authorList>
    </citation>
    <scope>NUCLEOTIDE SEQUENCE</scope>
    <source>
        <strain evidence="3">LEGE 11480</strain>
    </source>
</reference>
<comment type="caution">
    <text evidence="3">The sequence shown here is derived from an EMBL/GenBank/DDBJ whole genome shotgun (WGS) entry which is preliminary data.</text>
</comment>
<organism evidence="3 4">
    <name type="scientific">Romeriopsis navalis LEGE 11480</name>
    <dbReference type="NCBI Taxonomy" id="2777977"/>
    <lineage>
        <taxon>Bacteria</taxon>
        <taxon>Bacillati</taxon>
        <taxon>Cyanobacteriota</taxon>
        <taxon>Cyanophyceae</taxon>
        <taxon>Leptolyngbyales</taxon>
        <taxon>Leptolyngbyaceae</taxon>
        <taxon>Romeriopsis</taxon>
        <taxon>Romeriopsis navalis</taxon>
    </lineage>
</organism>
<feature type="transmembrane region" description="Helical" evidence="1">
    <location>
        <begin position="234"/>
        <end position="253"/>
    </location>
</feature>
<accession>A0A928Z2A8</accession>
<dbReference type="InterPro" id="IPR024983">
    <property type="entry name" value="CHAT_dom"/>
</dbReference>
<dbReference type="Proteomes" id="UP000625316">
    <property type="component" value="Unassembled WGS sequence"/>
</dbReference>
<keyword evidence="1" id="KW-0812">Transmembrane</keyword>
<evidence type="ECO:0000313" key="3">
    <source>
        <dbReference type="EMBL" id="MBE9028205.1"/>
    </source>
</evidence>
<feature type="transmembrane region" description="Helical" evidence="1">
    <location>
        <begin position="63"/>
        <end position="87"/>
    </location>
</feature>
<gene>
    <name evidence="3" type="ORF">IQ266_00360</name>
</gene>
<dbReference type="InterPro" id="IPR051082">
    <property type="entry name" value="Pentapeptide-BTB/POZ_domain"/>
</dbReference>
<dbReference type="PANTHER" id="PTHR14136">
    <property type="entry name" value="BTB_POZ DOMAIN-CONTAINING PROTEIN KCTD9"/>
    <property type="match status" value="1"/>
</dbReference>
<keyword evidence="1" id="KW-1133">Transmembrane helix</keyword>
<keyword evidence="1" id="KW-0472">Membrane</keyword>
<evidence type="ECO:0000313" key="4">
    <source>
        <dbReference type="Proteomes" id="UP000625316"/>
    </source>
</evidence>
<feature type="transmembrane region" description="Helical" evidence="1">
    <location>
        <begin position="107"/>
        <end position="125"/>
    </location>
</feature>
<feature type="transmembrane region" description="Helical" evidence="1">
    <location>
        <begin position="163"/>
        <end position="185"/>
    </location>
</feature>
<keyword evidence="4" id="KW-1185">Reference proteome</keyword>
<evidence type="ECO:0000256" key="1">
    <source>
        <dbReference type="SAM" id="Phobius"/>
    </source>
</evidence>
<dbReference type="Pfam" id="PF12770">
    <property type="entry name" value="CHAT"/>
    <property type="match status" value="1"/>
</dbReference>
<dbReference type="SUPFAM" id="SSF141571">
    <property type="entry name" value="Pentapeptide repeat-like"/>
    <property type="match status" value="2"/>
</dbReference>
<protein>
    <submittedName>
        <fullName evidence="3">Pentapeptide repeat-containing protein</fullName>
    </submittedName>
</protein>
<feature type="transmembrane region" description="Helical" evidence="1">
    <location>
        <begin position="132"/>
        <end position="151"/>
    </location>
</feature>